<dbReference type="AlphaFoldDB" id="A0A1L3ZW66"/>
<name>A0A1L3ZW66_9SPHN</name>
<feature type="compositionally biased region" description="Basic and acidic residues" evidence="1">
    <location>
        <begin position="23"/>
        <end position="37"/>
    </location>
</feature>
<gene>
    <name evidence="2" type="ORF">BSL82_11405</name>
</gene>
<dbReference type="KEGG" id="sphj:BSL82_11405"/>
<dbReference type="OrthoDB" id="7597396at2"/>
<organism evidence="2 3">
    <name type="scientific">Tardibacter chloracetimidivorans</name>
    <dbReference type="NCBI Taxonomy" id="1921510"/>
    <lineage>
        <taxon>Bacteria</taxon>
        <taxon>Pseudomonadati</taxon>
        <taxon>Pseudomonadota</taxon>
        <taxon>Alphaproteobacteria</taxon>
        <taxon>Sphingomonadales</taxon>
        <taxon>Sphingomonadaceae</taxon>
        <taxon>Tardibacter</taxon>
    </lineage>
</organism>
<feature type="compositionally biased region" description="Polar residues" evidence="1">
    <location>
        <begin position="1"/>
        <end position="12"/>
    </location>
</feature>
<reference evidence="3" key="1">
    <citation type="submission" date="2016-11" db="EMBL/GenBank/DDBJ databases">
        <title>Complete Genome Sequence of alachlor-degrading Sphingomonas sp. strain JJ-A5.</title>
        <authorList>
            <person name="Lee H."/>
            <person name="Ka J.-O."/>
        </authorList>
    </citation>
    <scope>NUCLEOTIDE SEQUENCE [LARGE SCALE GENOMIC DNA]</scope>
    <source>
        <strain evidence="3">JJ-A5</strain>
    </source>
</reference>
<dbReference type="RefSeq" id="WP_072597639.1">
    <property type="nucleotide sequence ID" value="NZ_CP018221.1"/>
</dbReference>
<accession>A0A1L3ZW66</accession>
<evidence type="ECO:0000313" key="2">
    <source>
        <dbReference type="EMBL" id="API59849.1"/>
    </source>
</evidence>
<protein>
    <submittedName>
        <fullName evidence="2">Uncharacterized protein</fullName>
    </submittedName>
</protein>
<feature type="region of interest" description="Disordered" evidence="1">
    <location>
        <begin position="1"/>
        <end position="86"/>
    </location>
</feature>
<dbReference type="EMBL" id="CP018221">
    <property type="protein sequence ID" value="API59849.1"/>
    <property type="molecule type" value="Genomic_DNA"/>
</dbReference>
<dbReference type="STRING" id="1921510.BSL82_11405"/>
<sequence length="86" mass="8776">MPAKDQNLSTRHQLPGDAGRPGDTLDRGRKDRGKRAPETGSGEVRGSGAPDADLGSDPQGGNSGGVNPSGEAKTRSRRHKSDGASA</sequence>
<keyword evidence="3" id="KW-1185">Reference proteome</keyword>
<proteinExistence type="predicted"/>
<dbReference type="Proteomes" id="UP000182063">
    <property type="component" value="Chromosome"/>
</dbReference>
<evidence type="ECO:0000256" key="1">
    <source>
        <dbReference type="SAM" id="MobiDB-lite"/>
    </source>
</evidence>
<evidence type="ECO:0000313" key="3">
    <source>
        <dbReference type="Proteomes" id="UP000182063"/>
    </source>
</evidence>